<protein>
    <submittedName>
        <fullName evidence="1">DNA polymerase III subunit chi</fullName>
        <ecNumber evidence="1">2.7.7.7</ecNumber>
    </submittedName>
</protein>
<dbReference type="Pfam" id="PF04364">
    <property type="entry name" value="DNA_pol3_chi"/>
    <property type="match status" value="1"/>
</dbReference>
<accession>A0AAF0BKY1</accession>
<evidence type="ECO:0000313" key="2">
    <source>
        <dbReference type="Proteomes" id="UP001217500"/>
    </source>
</evidence>
<dbReference type="KEGG" id="gso:PH603_09640"/>
<dbReference type="AlphaFoldDB" id="A0AAF0BKY1"/>
<proteinExistence type="predicted"/>
<gene>
    <name evidence="1" type="ORF">PH603_09640</name>
</gene>
<dbReference type="GO" id="GO:0032298">
    <property type="term" value="P:positive regulation of DNA-templated DNA replication initiation"/>
    <property type="evidence" value="ECO:0007669"/>
    <property type="project" value="TreeGrafter"/>
</dbReference>
<dbReference type="GO" id="GO:0003677">
    <property type="term" value="F:DNA binding"/>
    <property type="evidence" value="ECO:0007669"/>
    <property type="project" value="InterPro"/>
</dbReference>
<dbReference type="GO" id="GO:0006260">
    <property type="term" value="P:DNA replication"/>
    <property type="evidence" value="ECO:0007669"/>
    <property type="project" value="InterPro"/>
</dbReference>
<dbReference type="Proteomes" id="UP001217500">
    <property type="component" value="Chromosome"/>
</dbReference>
<dbReference type="InterPro" id="IPR007459">
    <property type="entry name" value="DNA_pol3_chi"/>
</dbReference>
<dbReference type="EMBL" id="CP116805">
    <property type="protein sequence ID" value="WCL52800.1"/>
    <property type="molecule type" value="Genomic_DNA"/>
</dbReference>
<keyword evidence="1" id="KW-0548">Nucleotidyltransferase</keyword>
<dbReference type="NCBIfam" id="NF004347">
    <property type="entry name" value="PRK05728.1-4"/>
    <property type="match status" value="1"/>
</dbReference>
<evidence type="ECO:0000313" key="1">
    <source>
        <dbReference type="EMBL" id="WCL52800.1"/>
    </source>
</evidence>
<keyword evidence="2" id="KW-1185">Reference proteome</keyword>
<keyword evidence="1" id="KW-0808">Transferase</keyword>
<name>A0AAF0BKY1_9PROT</name>
<organism evidence="1 2">
    <name type="scientific">Gimibacter soli</name>
    <dbReference type="NCBI Taxonomy" id="3024400"/>
    <lineage>
        <taxon>Bacteria</taxon>
        <taxon>Pseudomonadati</taxon>
        <taxon>Pseudomonadota</taxon>
        <taxon>Alphaproteobacteria</taxon>
        <taxon>Kordiimonadales</taxon>
        <taxon>Temperatibacteraceae</taxon>
        <taxon>Gimibacter</taxon>
    </lineage>
</organism>
<dbReference type="Gene3D" id="3.40.50.10110">
    <property type="entry name" value="DNA polymerase III subunit chi"/>
    <property type="match status" value="1"/>
</dbReference>
<dbReference type="PANTHER" id="PTHR38767">
    <property type="entry name" value="DNA POLYMERASE III SUBUNIT CHI"/>
    <property type="match status" value="1"/>
</dbReference>
<dbReference type="EC" id="2.7.7.7" evidence="1"/>
<dbReference type="SUPFAM" id="SSF102400">
    <property type="entry name" value="DNA polymerase III chi subunit"/>
    <property type="match status" value="1"/>
</dbReference>
<reference evidence="1" key="1">
    <citation type="submission" date="2023-01" db="EMBL/GenBank/DDBJ databases">
        <title>The genome sequence of Kordiimonadaceae bacterium 6D33.</title>
        <authorList>
            <person name="Liu Y."/>
        </authorList>
    </citation>
    <scope>NUCLEOTIDE SEQUENCE</scope>
    <source>
        <strain evidence="1">6D33</strain>
    </source>
</reference>
<sequence>MAEIRFYHLQRQTLEEALPKLMERVQEAGLRAVIKVPGRTHLDTLDKMLWDYDPGSFLAHDKEGCKHADMQPFYLTTGDEVPNGASVLVLVDAVDPPAELGFDRCLYMFDGRDMAIVEKARAQWKTFKDMGAEMSYWQQGERGGWEKKA</sequence>
<dbReference type="RefSeq" id="WP_289502225.1">
    <property type="nucleotide sequence ID" value="NZ_CP116805.1"/>
</dbReference>
<dbReference type="InterPro" id="IPR036768">
    <property type="entry name" value="PolIII_chi_sf"/>
</dbReference>
<dbReference type="GO" id="GO:0003887">
    <property type="term" value="F:DNA-directed DNA polymerase activity"/>
    <property type="evidence" value="ECO:0007669"/>
    <property type="project" value="UniProtKB-EC"/>
</dbReference>
<dbReference type="PANTHER" id="PTHR38767:SF1">
    <property type="entry name" value="DNA POLYMERASE III SUBUNIT CHI"/>
    <property type="match status" value="1"/>
</dbReference>